<keyword evidence="2" id="KW-0963">Cytoplasm</keyword>
<dbReference type="SMART" id="SM01289">
    <property type="entry name" value="PYRIN"/>
    <property type="match status" value="1"/>
</dbReference>
<gene>
    <name evidence="10" type="primary">LOC110086383</name>
</gene>
<keyword evidence="4" id="KW-0391">Immunity</keyword>
<feature type="domain" description="Pyrin" evidence="8">
    <location>
        <begin position="3"/>
        <end position="96"/>
    </location>
</feature>
<keyword evidence="6" id="KW-1271">Inflammasome</keyword>
<dbReference type="PANTHER" id="PTHR46985">
    <property type="entry name" value="NACHT, LRR AND PYD DOMAINS-CONTAINING PROTEIN 1"/>
    <property type="match status" value="1"/>
</dbReference>
<evidence type="ECO:0000256" key="5">
    <source>
        <dbReference type="ARBA" id="ARBA00023198"/>
    </source>
</evidence>
<dbReference type="GeneID" id="110086383"/>
<sequence length="190" mass="21575">MAMARTVRDRLLEALDDLTEGELQRFKAKLRDFPVPEGGYSHIPRGRLEKADPVALADLLFQFYTEAHAPRMAAGVLEAIGCKPQAERLLLGATGNGMQATVPREQHFIDQHREALIQRTATVEGILDMLYGTILDDEQYQAISAKTTSQEKMRELYKLVPSWNRDCKDRLYKAIKMKNKFLIDDLEGQP</sequence>
<keyword evidence="5" id="KW-0395">Inflammatory response</keyword>
<name>A0A6J0UQF0_9SAUR</name>
<evidence type="ECO:0000256" key="1">
    <source>
        <dbReference type="ARBA" id="ARBA00004110"/>
    </source>
</evidence>
<dbReference type="GO" id="GO:0006954">
    <property type="term" value="P:inflammatory response"/>
    <property type="evidence" value="ECO:0007669"/>
    <property type="project" value="UniProtKB-KW"/>
</dbReference>
<dbReference type="Proteomes" id="UP001652642">
    <property type="component" value="Chromosome 6"/>
</dbReference>
<evidence type="ECO:0000256" key="2">
    <source>
        <dbReference type="ARBA" id="ARBA00022490"/>
    </source>
</evidence>
<dbReference type="Gene3D" id="1.10.533.10">
    <property type="entry name" value="Death Domain, Fas"/>
    <property type="match status" value="2"/>
</dbReference>
<dbReference type="PROSITE" id="PS50824">
    <property type="entry name" value="DAPIN"/>
    <property type="match status" value="1"/>
</dbReference>
<dbReference type="AlphaFoldDB" id="A0A6J0UQF0"/>
<organism evidence="9 10">
    <name type="scientific">Pogona vitticeps</name>
    <name type="common">central bearded dragon</name>
    <dbReference type="NCBI Taxonomy" id="103695"/>
    <lineage>
        <taxon>Eukaryota</taxon>
        <taxon>Metazoa</taxon>
        <taxon>Chordata</taxon>
        <taxon>Craniata</taxon>
        <taxon>Vertebrata</taxon>
        <taxon>Euteleostomi</taxon>
        <taxon>Lepidosauria</taxon>
        <taxon>Squamata</taxon>
        <taxon>Bifurcata</taxon>
        <taxon>Unidentata</taxon>
        <taxon>Episquamata</taxon>
        <taxon>Toxicofera</taxon>
        <taxon>Iguania</taxon>
        <taxon>Acrodonta</taxon>
        <taxon>Agamidae</taxon>
        <taxon>Amphibolurinae</taxon>
        <taxon>Pogona</taxon>
    </lineage>
</organism>
<dbReference type="InterPro" id="IPR011029">
    <property type="entry name" value="DEATH-like_dom_sf"/>
</dbReference>
<dbReference type="RefSeq" id="XP_020662927.2">
    <property type="nucleotide sequence ID" value="XM_020807268.2"/>
</dbReference>
<dbReference type="InterPro" id="IPR001315">
    <property type="entry name" value="CARD"/>
</dbReference>
<dbReference type="PANTHER" id="PTHR46985:SF2">
    <property type="entry name" value="APOPTOSIS-ASSOCIATED SPECK-LIKE PROTEIN CONTAINING A CARD"/>
    <property type="match status" value="1"/>
</dbReference>
<dbReference type="CDD" id="cd08321">
    <property type="entry name" value="Pyrin_ASC-like"/>
    <property type="match status" value="1"/>
</dbReference>
<dbReference type="SUPFAM" id="SSF47986">
    <property type="entry name" value="DEATH domain"/>
    <property type="match status" value="2"/>
</dbReference>
<reference evidence="10" key="1">
    <citation type="submission" date="2025-08" db="UniProtKB">
        <authorList>
            <consortium name="RefSeq"/>
        </authorList>
    </citation>
    <scope>IDENTIFICATION</scope>
</reference>
<dbReference type="InterPro" id="IPR004020">
    <property type="entry name" value="DAPIN"/>
</dbReference>
<protein>
    <submittedName>
        <fullName evidence="10">Apoptosis-associated speck-like protein containing a CARD isoform X2</fullName>
    </submittedName>
</protein>
<evidence type="ECO:0000259" key="8">
    <source>
        <dbReference type="PROSITE" id="PS50824"/>
    </source>
</evidence>
<evidence type="ECO:0000259" key="7">
    <source>
        <dbReference type="PROSITE" id="PS50209"/>
    </source>
</evidence>
<keyword evidence="3" id="KW-0399">Innate immunity</keyword>
<dbReference type="CDD" id="cd08330">
    <property type="entry name" value="CARD_ASC_NALP1"/>
    <property type="match status" value="1"/>
</dbReference>
<keyword evidence="9" id="KW-1185">Reference proteome</keyword>
<dbReference type="Pfam" id="PF02758">
    <property type="entry name" value="PYRIN"/>
    <property type="match status" value="1"/>
</dbReference>
<dbReference type="InterPro" id="IPR051249">
    <property type="entry name" value="NLRP_Inflammasome"/>
</dbReference>
<comment type="subcellular location">
    <subcellularLocation>
        <location evidence="1">Inflammasome</location>
    </subcellularLocation>
</comment>
<evidence type="ECO:0000313" key="9">
    <source>
        <dbReference type="Proteomes" id="UP001652642"/>
    </source>
</evidence>
<dbReference type="Pfam" id="PF00619">
    <property type="entry name" value="CARD"/>
    <property type="match status" value="1"/>
</dbReference>
<dbReference type="GO" id="GO:0042981">
    <property type="term" value="P:regulation of apoptotic process"/>
    <property type="evidence" value="ECO:0007669"/>
    <property type="project" value="InterPro"/>
</dbReference>
<evidence type="ECO:0000256" key="3">
    <source>
        <dbReference type="ARBA" id="ARBA00022588"/>
    </source>
</evidence>
<evidence type="ECO:0000313" key="10">
    <source>
        <dbReference type="RefSeq" id="XP_020662927.2"/>
    </source>
</evidence>
<dbReference type="InterPro" id="IPR033516">
    <property type="entry name" value="CARD8/ASC/NALP1_CARD"/>
</dbReference>
<feature type="domain" description="CARD" evidence="7">
    <location>
        <begin position="101"/>
        <end position="190"/>
    </location>
</feature>
<proteinExistence type="predicted"/>
<evidence type="ECO:0000256" key="6">
    <source>
        <dbReference type="ARBA" id="ARBA00023233"/>
    </source>
</evidence>
<dbReference type="GO" id="GO:0045087">
    <property type="term" value="P:innate immune response"/>
    <property type="evidence" value="ECO:0007669"/>
    <property type="project" value="UniProtKB-KW"/>
</dbReference>
<accession>A0A6J0UQF0</accession>
<dbReference type="PROSITE" id="PS50209">
    <property type="entry name" value="CARD"/>
    <property type="match status" value="1"/>
</dbReference>
<dbReference type="GO" id="GO:0061702">
    <property type="term" value="C:canonical inflammasome complex"/>
    <property type="evidence" value="ECO:0007669"/>
    <property type="project" value="UniProtKB-SubCell"/>
</dbReference>
<evidence type="ECO:0000256" key="4">
    <source>
        <dbReference type="ARBA" id="ARBA00022859"/>
    </source>
</evidence>